<dbReference type="EMBL" id="JYNV01000138">
    <property type="protein sequence ID" value="KZM25109.1"/>
    <property type="molecule type" value="Genomic_DNA"/>
</dbReference>
<comment type="subcellular location">
    <subcellularLocation>
        <location evidence="1">Mitochondrion</location>
    </subcellularLocation>
</comment>
<evidence type="ECO:0000256" key="5">
    <source>
        <dbReference type="ARBA" id="ARBA00023128"/>
    </source>
</evidence>
<dbReference type="GO" id="GO:0005762">
    <property type="term" value="C:mitochondrial large ribosomal subunit"/>
    <property type="evidence" value="ECO:0007669"/>
    <property type="project" value="TreeGrafter"/>
</dbReference>
<organism evidence="9 10">
    <name type="scientific">Didymella rabiei</name>
    <name type="common">Chickpea ascochyta blight fungus</name>
    <name type="synonym">Mycosphaerella rabiei</name>
    <dbReference type="NCBI Taxonomy" id="5454"/>
    <lineage>
        <taxon>Eukaryota</taxon>
        <taxon>Fungi</taxon>
        <taxon>Dikarya</taxon>
        <taxon>Ascomycota</taxon>
        <taxon>Pezizomycotina</taxon>
        <taxon>Dothideomycetes</taxon>
        <taxon>Pleosporomycetidae</taxon>
        <taxon>Pleosporales</taxon>
        <taxon>Pleosporineae</taxon>
        <taxon>Didymellaceae</taxon>
        <taxon>Ascochyta</taxon>
    </lineage>
</organism>
<dbReference type="PANTHER" id="PTHR21026">
    <property type="entry name" value="39S RIBOSOMAL PROTEIN L32, MITOCHONDRIAL"/>
    <property type="match status" value="1"/>
</dbReference>
<keyword evidence="6" id="KW-0687">Ribonucleoprotein</keyword>
<evidence type="ECO:0000256" key="1">
    <source>
        <dbReference type="ARBA" id="ARBA00004173"/>
    </source>
</evidence>
<dbReference type="InterPro" id="IPR051991">
    <property type="entry name" value="Mitoribosomal_protein_bL32"/>
</dbReference>
<dbReference type="InterPro" id="IPR002677">
    <property type="entry name" value="Ribosomal_bL32"/>
</dbReference>
<dbReference type="OrthoDB" id="2014905at2759"/>
<sequence length="192" mass="21755">MALARPLPPLWQTLMPGLSGINGPVRPVLNLPFLQRLAQSTPFAALAIPSLSLPSFPSLGEIWDGILKAVPKKKTSYMKKRTRFMAGKGIQDITSLNKCSACGRTKRAHVLCPYCVDAIKTNIFRQINWSIRRPTEKQSKQLAREKRQYAQKNRTMEADPREEKAAQILKHTGWTFKKSERKRGHESSESTR</sequence>
<name>A0A163H1F5_DIDRA</name>
<feature type="compositionally biased region" description="Basic and acidic residues" evidence="8">
    <location>
        <begin position="183"/>
        <end position="192"/>
    </location>
</feature>
<evidence type="ECO:0000256" key="2">
    <source>
        <dbReference type="ARBA" id="ARBA00008560"/>
    </source>
</evidence>
<evidence type="ECO:0000313" key="9">
    <source>
        <dbReference type="EMBL" id="KZM25109.1"/>
    </source>
</evidence>
<dbReference type="SUPFAM" id="SSF57829">
    <property type="entry name" value="Zn-binding ribosomal proteins"/>
    <property type="match status" value="1"/>
</dbReference>
<dbReference type="GO" id="GO:0006412">
    <property type="term" value="P:translation"/>
    <property type="evidence" value="ECO:0007669"/>
    <property type="project" value="InterPro"/>
</dbReference>
<evidence type="ECO:0000256" key="4">
    <source>
        <dbReference type="ARBA" id="ARBA00022980"/>
    </source>
</evidence>
<accession>A0A163H1F5</accession>
<keyword evidence="4" id="KW-0689">Ribosomal protein</keyword>
<dbReference type="InterPro" id="IPR011332">
    <property type="entry name" value="Ribosomal_zn-bd"/>
</dbReference>
<gene>
    <name evidence="9" type="ORF">ST47_g3741</name>
</gene>
<protein>
    <recommendedName>
        <fullName evidence="7">Large ribosomal subunit protein bL32m</fullName>
    </recommendedName>
</protein>
<comment type="caution">
    <text evidence="9">The sequence shown here is derived from an EMBL/GenBank/DDBJ whole genome shotgun (WGS) entry which is preliminary data.</text>
</comment>
<evidence type="ECO:0000256" key="3">
    <source>
        <dbReference type="ARBA" id="ARBA00022946"/>
    </source>
</evidence>
<dbReference type="STRING" id="5454.A0A163H1F5"/>
<comment type="similarity">
    <text evidence="2">Belongs to the bacterial ribosomal protein bL32 family.</text>
</comment>
<dbReference type="GO" id="GO:0003735">
    <property type="term" value="F:structural constituent of ribosome"/>
    <property type="evidence" value="ECO:0007669"/>
    <property type="project" value="InterPro"/>
</dbReference>
<feature type="region of interest" description="Disordered" evidence="8">
    <location>
        <begin position="135"/>
        <end position="192"/>
    </location>
</feature>
<keyword evidence="10" id="KW-1185">Reference proteome</keyword>
<evidence type="ECO:0000313" key="10">
    <source>
        <dbReference type="Proteomes" id="UP000076837"/>
    </source>
</evidence>
<evidence type="ECO:0000256" key="6">
    <source>
        <dbReference type="ARBA" id="ARBA00023274"/>
    </source>
</evidence>
<dbReference type="NCBIfam" id="TIGR01031">
    <property type="entry name" value="rpmF_bact"/>
    <property type="match status" value="1"/>
</dbReference>
<dbReference type="AlphaFoldDB" id="A0A163H1F5"/>
<dbReference type="Proteomes" id="UP000076837">
    <property type="component" value="Unassembled WGS sequence"/>
</dbReference>
<proteinExistence type="inferred from homology"/>
<keyword evidence="3" id="KW-0809">Transit peptide</keyword>
<reference evidence="9 10" key="1">
    <citation type="journal article" date="2016" name="Sci. Rep.">
        <title>Draft genome sequencing and secretome analysis of fungal phytopathogen Ascochyta rabiei provides insight into the necrotrophic effector repertoire.</title>
        <authorList>
            <person name="Verma S."/>
            <person name="Gazara R.K."/>
            <person name="Nizam S."/>
            <person name="Parween S."/>
            <person name="Chattopadhyay D."/>
            <person name="Verma P.K."/>
        </authorList>
    </citation>
    <scope>NUCLEOTIDE SEQUENCE [LARGE SCALE GENOMIC DNA]</scope>
    <source>
        <strain evidence="9 10">ArDII</strain>
    </source>
</reference>
<dbReference type="Pfam" id="PF01783">
    <property type="entry name" value="Ribosomal_L32p"/>
    <property type="match status" value="1"/>
</dbReference>
<keyword evidence="5" id="KW-0496">Mitochondrion</keyword>
<dbReference type="PANTHER" id="PTHR21026:SF2">
    <property type="entry name" value="LARGE RIBOSOMAL SUBUNIT PROTEIN BL32M"/>
    <property type="match status" value="1"/>
</dbReference>
<feature type="compositionally biased region" description="Basic and acidic residues" evidence="8">
    <location>
        <begin position="135"/>
        <end position="165"/>
    </location>
</feature>
<evidence type="ECO:0000256" key="7">
    <source>
        <dbReference type="ARBA" id="ARBA00039935"/>
    </source>
</evidence>
<evidence type="ECO:0000256" key="8">
    <source>
        <dbReference type="SAM" id="MobiDB-lite"/>
    </source>
</evidence>